<evidence type="ECO:0000256" key="4">
    <source>
        <dbReference type="ARBA" id="ARBA00022692"/>
    </source>
</evidence>
<dbReference type="InterPro" id="IPR038468">
    <property type="entry name" value="MmpS_C"/>
</dbReference>
<keyword evidence="5" id="KW-1133">Transmembrane helix</keyword>
<evidence type="ECO:0000256" key="6">
    <source>
        <dbReference type="ARBA" id="ARBA00023136"/>
    </source>
</evidence>
<proteinExistence type="inferred from homology"/>
<comment type="caution">
    <text evidence="9">The sequence shown here is derived from an EMBL/GenBank/DDBJ whole genome shotgun (WGS) entry which is preliminary data.</text>
</comment>
<reference evidence="10" key="1">
    <citation type="journal article" date="2019" name="Int. J. Syst. Evol. Microbiol.">
        <title>The Global Catalogue of Microorganisms (GCM) 10K type strain sequencing project: providing services to taxonomists for standard genome sequencing and annotation.</title>
        <authorList>
            <consortium name="The Broad Institute Genomics Platform"/>
            <consortium name="The Broad Institute Genome Sequencing Center for Infectious Disease"/>
            <person name="Wu L."/>
            <person name="Ma J."/>
        </authorList>
    </citation>
    <scope>NUCLEOTIDE SEQUENCE [LARGE SCALE GENOMIC DNA]</scope>
    <source>
        <strain evidence="10">JCM 4565</strain>
    </source>
</reference>
<feature type="chain" id="PRO_5047123867" description="MmpS family membrane protein" evidence="8">
    <location>
        <begin position="23"/>
        <end position="138"/>
    </location>
</feature>
<evidence type="ECO:0000256" key="1">
    <source>
        <dbReference type="ARBA" id="ARBA00004236"/>
    </source>
</evidence>
<evidence type="ECO:0008006" key="11">
    <source>
        <dbReference type="Google" id="ProtNLM"/>
    </source>
</evidence>
<dbReference type="Proteomes" id="UP001500063">
    <property type="component" value="Unassembled WGS sequence"/>
</dbReference>
<dbReference type="PROSITE" id="PS51257">
    <property type="entry name" value="PROKAR_LIPOPROTEIN"/>
    <property type="match status" value="1"/>
</dbReference>
<dbReference type="EMBL" id="BAAABW010000024">
    <property type="protein sequence ID" value="GAA0361147.1"/>
    <property type="molecule type" value="Genomic_DNA"/>
</dbReference>
<evidence type="ECO:0000256" key="8">
    <source>
        <dbReference type="SAM" id="SignalP"/>
    </source>
</evidence>
<dbReference type="Gene3D" id="2.60.40.2880">
    <property type="entry name" value="MmpS1-5, C-terminal soluble domain"/>
    <property type="match status" value="1"/>
</dbReference>
<feature type="signal peptide" evidence="8">
    <location>
        <begin position="1"/>
        <end position="22"/>
    </location>
</feature>
<evidence type="ECO:0000256" key="5">
    <source>
        <dbReference type="ARBA" id="ARBA00022989"/>
    </source>
</evidence>
<keyword evidence="8" id="KW-0732">Signal</keyword>
<keyword evidence="4" id="KW-0812">Transmembrane</keyword>
<keyword evidence="6" id="KW-0472">Membrane</keyword>
<keyword evidence="10" id="KW-1185">Reference proteome</keyword>
<name>A0ABP3H4P0_9ACTN</name>
<comment type="subcellular location">
    <subcellularLocation>
        <location evidence="1">Cell membrane</location>
    </subcellularLocation>
</comment>
<keyword evidence="3" id="KW-1003">Cell membrane</keyword>
<evidence type="ECO:0000256" key="2">
    <source>
        <dbReference type="ARBA" id="ARBA00007531"/>
    </source>
</evidence>
<dbReference type="InterPro" id="IPR008693">
    <property type="entry name" value="MmpS"/>
</dbReference>
<evidence type="ECO:0000313" key="10">
    <source>
        <dbReference type="Proteomes" id="UP001500063"/>
    </source>
</evidence>
<comment type="similarity">
    <text evidence="2">Belongs to the MmpS family.</text>
</comment>
<protein>
    <recommendedName>
        <fullName evidence="11">MmpS family membrane protein</fullName>
    </recommendedName>
</protein>
<sequence>MKHPLRNTLAALAVTGSALALAGCGAAGDKMTEGVDKAVKETYEVTYEITGSGTASVDFNAGNGTANEPRLETAEDAGLPWKKTVTLKGIAAPTVQATAGSDDAEVTCRITYKGEVIKSHTAKGTSEAASCVAVSPLA</sequence>
<dbReference type="Pfam" id="PF05423">
    <property type="entry name" value="Mycobact_memb"/>
    <property type="match status" value="1"/>
</dbReference>
<dbReference type="RefSeq" id="WP_344120060.1">
    <property type="nucleotide sequence ID" value="NZ_BAAABW010000024.1"/>
</dbReference>
<evidence type="ECO:0000313" key="9">
    <source>
        <dbReference type="EMBL" id="GAA0361147.1"/>
    </source>
</evidence>
<organism evidence="9 10">
    <name type="scientific">Streptomyces blastmyceticus</name>
    <dbReference type="NCBI Taxonomy" id="68180"/>
    <lineage>
        <taxon>Bacteria</taxon>
        <taxon>Bacillati</taxon>
        <taxon>Actinomycetota</taxon>
        <taxon>Actinomycetes</taxon>
        <taxon>Kitasatosporales</taxon>
        <taxon>Streptomycetaceae</taxon>
        <taxon>Streptomyces</taxon>
    </lineage>
</organism>
<feature type="region of interest" description="Disordered" evidence="7">
    <location>
        <begin position="58"/>
        <end position="77"/>
    </location>
</feature>
<evidence type="ECO:0000256" key="3">
    <source>
        <dbReference type="ARBA" id="ARBA00022475"/>
    </source>
</evidence>
<accession>A0ABP3H4P0</accession>
<evidence type="ECO:0000256" key="7">
    <source>
        <dbReference type="SAM" id="MobiDB-lite"/>
    </source>
</evidence>
<gene>
    <name evidence="9" type="ORF">GCM10010319_43370</name>
</gene>